<feature type="region of interest" description="Disordered" evidence="2">
    <location>
        <begin position="1"/>
        <end position="38"/>
    </location>
</feature>
<protein>
    <recommendedName>
        <fullName evidence="3">C2H2-type domain-containing protein</fullName>
    </recommendedName>
</protein>
<evidence type="ECO:0000313" key="4">
    <source>
        <dbReference type="EMBL" id="KAK3951624.1"/>
    </source>
</evidence>
<dbReference type="AlphaFoldDB" id="A0AAN6NT84"/>
<reference evidence="4" key="2">
    <citation type="submission" date="2023-06" db="EMBL/GenBank/DDBJ databases">
        <authorList>
            <consortium name="Lawrence Berkeley National Laboratory"/>
            <person name="Mondo S.J."/>
            <person name="Hensen N."/>
            <person name="Bonometti L."/>
            <person name="Westerberg I."/>
            <person name="Brannstrom I.O."/>
            <person name="Guillou S."/>
            <person name="Cros-Aarteil S."/>
            <person name="Calhoun S."/>
            <person name="Haridas S."/>
            <person name="Kuo A."/>
            <person name="Pangilinan J."/>
            <person name="Riley R."/>
            <person name="Labutti K."/>
            <person name="Andreopoulos B."/>
            <person name="Lipzen A."/>
            <person name="Chen C."/>
            <person name="Yanf M."/>
            <person name="Daum C."/>
            <person name="Ng V."/>
            <person name="Clum A."/>
            <person name="Steindorff A."/>
            <person name="Ohm R."/>
            <person name="Martin F."/>
            <person name="Silar P."/>
            <person name="Natvig D."/>
            <person name="Lalanne C."/>
            <person name="Gautier V."/>
            <person name="Ament-Velasquez S.L."/>
            <person name="Kruys A."/>
            <person name="Hutchinson M.I."/>
            <person name="Powell A.J."/>
            <person name="Barry K."/>
            <person name="Miller A.N."/>
            <person name="Grigoriev I.V."/>
            <person name="Debuchy R."/>
            <person name="Gladieux P."/>
            <person name="Thoren M.H."/>
            <person name="Johannesson H."/>
        </authorList>
    </citation>
    <scope>NUCLEOTIDE SEQUENCE</scope>
    <source>
        <strain evidence="4">CBS 626.80</strain>
    </source>
</reference>
<keyword evidence="1" id="KW-0862">Zinc</keyword>
<feature type="compositionally biased region" description="Basic and acidic residues" evidence="2">
    <location>
        <begin position="304"/>
        <end position="317"/>
    </location>
</feature>
<proteinExistence type="predicted"/>
<reference evidence="4" key="1">
    <citation type="journal article" date="2023" name="Mol. Phylogenet. Evol.">
        <title>Genome-scale phylogeny and comparative genomics of the fungal order Sordariales.</title>
        <authorList>
            <person name="Hensen N."/>
            <person name="Bonometti L."/>
            <person name="Westerberg I."/>
            <person name="Brannstrom I.O."/>
            <person name="Guillou S."/>
            <person name="Cros-Aarteil S."/>
            <person name="Calhoun S."/>
            <person name="Haridas S."/>
            <person name="Kuo A."/>
            <person name="Mondo S."/>
            <person name="Pangilinan J."/>
            <person name="Riley R."/>
            <person name="LaButti K."/>
            <person name="Andreopoulos B."/>
            <person name="Lipzen A."/>
            <person name="Chen C."/>
            <person name="Yan M."/>
            <person name="Daum C."/>
            <person name="Ng V."/>
            <person name="Clum A."/>
            <person name="Steindorff A."/>
            <person name="Ohm R.A."/>
            <person name="Martin F."/>
            <person name="Silar P."/>
            <person name="Natvig D.O."/>
            <person name="Lalanne C."/>
            <person name="Gautier V."/>
            <person name="Ament-Velasquez S.L."/>
            <person name="Kruys A."/>
            <person name="Hutchinson M.I."/>
            <person name="Powell A.J."/>
            <person name="Barry K."/>
            <person name="Miller A.N."/>
            <person name="Grigoriev I.V."/>
            <person name="Debuchy R."/>
            <person name="Gladieux P."/>
            <person name="Hiltunen Thoren M."/>
            <person name="Johannesson H."/>
        </authorList>
    </citation>
    <scope>NUCLEOTIDE SEQUENCE</scope>
    <source>
        <strain evidence="4">CBS 626.80</strain>
    </source>
</reference>
<keyword evidence="1" id="KW-0863">Zinc-finger</keyword>
<dbReference type="PROSITE" id="PS50157">
    <property type="entry name" value="ZINC_FINGER_C2H2_2"/>
    <property type="match status" value="1"/>
</dbReference>
<evidence type="ECO:0000256" key="1">
    <source>
        <dbReference type="PROSITE-ProRule" id="PRU00042"/>
    </source>
</evidence>
<feature type="domain" description="C2H2-type" evidence="3">
    <location>
        <begin position="329"/>
        <end position="351"/>
    </location>
</feature>
<feature type="region of interest" description="Disordered" evidence="2">
    <location>
        <begin position="286"/>
        <end position="317"/>
    </location>
</feature>
<feature type="region of interest" description="Disordered" evidence="2">
    <location>
        <begin position="208"/>
        <end position="250"/>
    </location>
</feature>
<dbReference type="InterPro" id="IPR013087">
    <property type="entry name" value="Znf_C2H2_type"/>
</dbReference>
<dbReference type="GO" id="GO:0008270">
    <property type="term" value="F:zinc ion binding"/>
    <property type="evidence" value="ECO:0007669"/>
    <property type="project" value="UniProtKB-KW"/>
</dbReference>
<dbReference type="EMBL" id="MU859143">
    <property type="protein sequence ID" value="KAK3951624.1"/>
    <property type="molecule type" value="Genomic_DNA"/>
</dbReference>
<sequence>MSQHPNHDGLAGSSPGQQQQGNGDEQNIPPLLGNFDFQDPNFQCFEQPSTTTFDDPTGWSFDGRPSQPGGHLQYGANTSAIFPNQYNFDMSFYGTGMANLAKTSPSNTFLPMNGTSQPSGQPVVQPDWYGDFDDPVSGGAMGAGQIAGNNQDAHLLHQQLPPGNYVPKPQPLHSNPILASAAFTGQQQLGLEQNSSASYQQTLAQTAGETGPILGKRKFDASQGNKHLHTQEPGQKDSQKRHMAGSDGHGQVLKERGQKEALNLQSNVVASEGSPFTGEPFVGSFNVEGQHDDKASGSAETAEAAEHDTPGHPTEDRNVGFVADTAGVWKCVTCEAGFITSCDLSTHRTDH</sequence>
<evidence type="ECO:0000259" key="3">
    <source>
        <dbReference type="PROSITE" id="PS50157"/>
    </source>
</evidence>
<feature type="compositionally biased region" description="Low complexity" evidence="2">
    <location>
        <begin position="12"/>
        <end position="23"/>
    </location>
</feature>
<name>A0AAN6NT84_9PEZI</name>
<evidence type="ECO:0000256" key="2">
    <source>
        <dbReference type="SAM" id="MobiDB-lite"/>
    </source>
</evidence>
<gene>
    <name evidence="4" type="ORF">QBC32DRAFT_392042</name>
</gene>
<organism evidence="4 5">
    <name type="scientific">Pseudoneurospora amorphoporcata</name>
    <dbReference type="NCBI Taxonomy" id="241081"/>
    <lineage>
        <taxon>Eukaryota</taxon>
        <taxon>Fungi</taxon>
        <taxon>Dikarya</taxon>
        <taxon>Ascomycota</taxon>
        <taxon>Pezizomycotina</taxon>
        <taxon>Sordariomycetes</taxon>
        <taxon>Sordariomycetidae</taxon>
        <taxon>Sordariales</taxon>
        <taxon>Sordariaceae</taxon>
        <taxon>Pseudoneurospora</taxon>
    </lineage>
</organism>
<accession>A0AAN6NT84</accession>
<evidence type="ECO:0000313" key="5">
    <source>
        <dbReference type="Proteomes" id="UP001303222"/>
    </source>
</evidence>
<dbReference type="PROSITE" id="PS00028">
    <property type="entry name" value="ZINC_FINGER_C2H2_1"/>
    <property type="match status" value="1"/>
</dbReference>
<comment type="caution">
    <text evidence="4">The sequence shown here is derived from an EMBL/GenBank/DDBJ whole genome shotgun (WGS) entry which is preliminary data.</text>
</comment>
<dbReference type="Proteomes" id="UP001303222">
    <property type="component" value="Unassembled WGS sequence"/>
</dbReference>
<keyword evidence="5" id="KW-1185">Reference proteome</keyword>
<keyword evidence="1" id="KW-0479">Metal-binding</keyword>